<evidence type="ECO:0000256" key="4">
    <source>
        <dbReference type="ARBA" id="ARBA00023163"/>
    </source>
</evidence>
<evidence type="ECO:0000256" key="2">
    <source>
        <dbReference type="ARBA" id="ARBA00023015"/>
    </source>
</evidence>
<comment type="caution">
    <text evidence="6">The sequence shown here is derived from an EMBL/GenBank/DDBJ whole genome shotgun (WGS) entry which is preliminary data.</text>
</comment>
<feature type="non-terminal residue" evidence="6">
    <location>
        <position position="56"/>
    </location>
</feature>
<organism evidence="6 7">
    <name type="scientific">Streptosporangium algeriense</name>
    <dbReference type="NCBI Taxonomy" id="1682748"/>
    <lineage>
        <taxon>Bacteria</taxon>
        <taxon>Bacillati</taxon>
        <taxon>Actinomycetota</taxon>
        <taxon>Actinomycetes</taxon>
        <taxon>Streptosporangiales</taxon>
        <taxon>Streptosporangiaceae</taxon>
        <taxon>Streptosporangium</taxon>
    </lineage>
</organism>
<dbReference type="InterPro" id="IPR050176">
    <property type="entry name" value="LTTR"/>
</dbReference>
<dbReference type="Pfam" id="PF00126">
    <property type="entry name" value="HTH_1"/>
    <property type="match status" value="1"/>
</dbReference>
<dbReference type="EMBL" id="JBHTHX010001563">
    <property type="protein sequence ID" value="MFD0888921.1"/>
    <property type="molecule type" value="Genomic_DNA"/>
</dbReference>
<accession>A0ABW3E1H7</accession>
<name>A0ABW3E1H7_9ACTN</name>
<evidence type="ECO:0000259" key="5">
    <source>
        <dbReference type="PROSITE" id="PS50931"/>
    </source>
</evidence>
<dbReference type="Gene3D" id="1.10.10.10">
    <property type="entry name" value="Winged helix-like DNA-binding domain superfamily/Winged helix DNA-binding domain"/>
    <property type="match status" value="1"/>
</dbReference>
<dbReference type="PRINTS" id="PR00039">
    <property type="entry name" value="HTHLYSR"/>
</dbReference>
<sequence length="56" mass="5949">MGALLDLVQLRTFVAIAECGGFGRAASALRTSQPTVSQHVRSLERVVGRPLVERAG</sequence>
<dbReference type="InterPro" id="IPR036388">
    <property type="entry name" value="WH-like_DNA-bd_sf"/>
</dbReference>
<evidence type="ECO:0000313" key="7">
    <source>
        <dbReference type="Proteomes" id="UP001597024"/>
    </source>
</evidence>
<dbReference type="PANTHER" id="PTHR30579">
    <property type="entry name" value="TRANSCRIPTIONAL REGULATOR"/>
    <property type="match status" value="1"/>
</dbReference>
<feature type="domain" description="HTH lysR-type" evidence="5">
    <location>
        <begin position="5"/>
        <end position="56"/>
    </location>
</feature>
<keyword evidence="4" id="KW-0804">Transcription</keyword>
<evidence type="ECO:0000256" key="1">
    <source>
        <dbReference type="ARBA" id="ARBA00009437"/>
    </source>
</evidence>
<comment type="similarity">
    <text evidence="1">Belongs to the LysR transcriptional regulatory family.</text>
</comment>
<dbReference type="Proteomes" id="UP001597024">
    <property type="component" value="Unassembled WGS sequence"/>
</dbReference>
<evidence type="ECO:0000313" key="6">
    <source>
        <dbReference type="EMBL" id="MFD0888921.1"/>
    </source>
</evidence>
<keyword evidence="3" id="KW-0238">DNA-binding</keyword>
<evidence type="ECO:0000256" key="3">
    <source>
        <dbReference type="ARBA" id="ARBA00023125"/>
    </source>
</evidence>
<reference evidence="7" key="1">
    <citation type="journal article" date="2019" name="Int. J. Syst. Evol. Microbiol.">
        <title>The Global Catalogue of Microorganisms (GCM) 10K type strain sequencing project: providing services to taxonomists for standard genome sequencing and annotation.</title>
        <authorList>
            <consortium name="The Broad Institute Genomics Platform"/>
            <consortium name="The Broad Institute Genome Sequencing Center for Infectious Disease"/>
            <person name="Wu L."/>
            <person name="Ma J."/>
        </authorList>
    </citation>
    <scope>NUCLEOTIDE SEQUENCE [LARGE SCALE GENOMIC DNA]</scope>
    <source>
        <strain evidence="7">CCUG 62974</strain>
    </source>
</reference>
<dbReference type="InterPro" id="IPR000847">
    <property type="entry name" value="LysR_HTH_N"/>
</dbReference>
<dbReference type="InterPro" id="IPR036390">
    <property type="entry name" value="WH_DNA-bd_sf"/>
</dbReference>
<proteinExistence type="inferred from homology"/>
<keyword evidence="7" id="KW-1185">Reference proteome</keyword>
<dbReference type="PROSITE" id="PS50931">
    <property type="entry name" value="HTH_LYSR"/>
    <property type="match status" value="1"/>
</dbReference>
<gene>
    <name evidence="6" type="ORF">ACFQ08_30670</name>
</gene>
<dbReference type="SUPFAM" id="SSF46785">
    <property type="entry name" value="Winged helix' DNA-binding domain"/>
    <property type="match status" value="1"/>
</dbReference>
<protein>
    <submittedName>
        <fullName evidence="6">LysR family transcriptional regulator</fullName>
    </submittedName>
</protein>
<keyword evidence="2" id="KW-0805">Transcription regulation</keyword>